<evidence type="ECO:0000256" key="2">
    <source>
        <dbReference type="SAM" id="Phobius"/>
    </source>
</evidence>
<dbReference type="Proteomes" id="UP000674318">
    <property type="component" value="Unassembled WGS sequence"/>
</dbReference>
<protein>
    <submittedName>
        <fullName evidence="3">Uncharacterized protein</fullName>
    </submittedName>
</protein>
<keyword evidence="2" id="KW-0812">Transmembrane</keyword>
<dbReference type="EMBL" id="JAFJZO010000033">
    <property type="protein sequence ID" value="KAG5494983.1"/>
    <property type="molecule type" value="Genomic_DNA"/>
</dbReference>
<keyword evidence="2" id="KW-0472">Membrane</keyword>
<evidence type="ECO:0000313" key="3">
    <source>
        <dbReference type="EMBL" id="KAG5494983.1"/>
    </source>
</evidence>
<gene>
    <name evidence="3" type="ORF">JKF63_02035</name>
</gene>
<feature type="transmembrane region" description="Helical" evidence="2">
    <location>
        <begin position="303"/>
        <end position="323"/>
    </location>
</feature>
<feature type="transmembrane region" description="Helical" evidence="2">
    <location>
        <begin position="411"/>
        <end position="436"/>
    </location>
</feature>
<feature type="transmembrane region" description="Helical" evidence="2">
    <location>
        <begin position="369"/>
        <end position="391"/>
    </location>
</feature>
<comment type="caution">
    <text evidence="3">The sequence shown here is derived from an EMBL/GenBank/DDBJ whole genome shotgun (WGS) entry which is preliminary data.</text>
</comment>
<sequence>MLFPTPIKEQLVLVAGVLPIGFYVALAVVCSTHQRWVSVVLSVACALAFFALFALKYSAVISALVFARFRTHDNKSSIDTEVKTQLGSLHSPRSSPACKHLQADLCAASEGLSPIVAQRPEEDVVLSSILGSTALNVTANDGNSISSSLQVASVHAAANPFQASWHAANAVRVTHHDRARTRSDHSVTQLEETYVLSPPFSLEHICRKDATALVSSCPFQGLPSPHGLHTDLDISTGNSRGSRETAICAPKDDTHHTVLLAARYAKPLRPSKGVQHVCANTTIEFLSPEKYSHLASVAFMTPASLYVIIILTILTLTSSIVFQYDTNCLFLACPALGVPWLWANLVLMRKAFHRTPGMVQSFHCRLLHLLTDWLFILFVCVLSLGVFVAAFTLEILRGAQNRVDGEVTPTAIRVVSYLAPIVMMVPAGIVFFSFAVKHNVGAGDGEGGAMTTAEVSSGSQVCAACPTTQQAVPVFTPAILSPVHDAKLSPFEPPGVFVRASSSFGAGGAPVTTFHGRSLSRTLAPSTICTPTDDTCSTLSSIVRSSVASGPIIPLICSSSSSSRLSMGKGVQRNSTSIQKEGAGKRSSPQAMTVMTSVPQLKSVTMLYIAYRDIDDDAEPPTPGFFKVSEQDVGMAANRNKQQTISANFEALTESLEDAREQGNADLNAYVLTAYEDAICLIWGLIPFSSEPVLLAVEKARQIMDSFKSRPRPPTSSKNAQQELVAVVVSAPHSLVGLIGTGPYRGIHFFNSNQHMLGAQMLRRGLAMHRRLPSLQGSISEPEEAFQCILLDGRSWNSTAGHILARPCGIYRSSEPEANSKRRCSPAPGVSARPKNRQFQIFYNFLGMMEAKEEEWHLVVQRQEHLGSKFCFLSDAVQMLHQGDTNSARVILHRAVQRTASGTDADNVTLAHMLLEDLDTALGEGQSKMSRKE</sequence>
<accession>A0A836II16</accession>
<dbReference type="KEGG" id="phet:94288155"/>
<keyword evidence="4" id="KW-1185">Reference proteome</keyword>
<organism evidence="3 4">
    <name type="scientific">Porcisia hertigi</name>
    <dbReference type="NCBI Taxonomy" id="2761500"/>
    <lineage>
        <taxon>Eukaryota</taxon>
        <taxon>Discoba</taxon>
        <taxon>Euglenozoa</taxon>
        <taxon>Kinetoplastea</taxon>
        <taxon>Metakinetoplastina</taxon>
        <taxon>Trypanosomatida</taxon>
        <taxon>Trypanosomatidae</taxon>
        <taxon>Leishmaniinae</taxon>
        <taxon>Porcisia</taxon>
    </lineage>
</organism>
<dbReference type="GeneID" id="94288155"/>
<feature type="transmembrane region" description="Helical" evidence="2">
    <location>
        <begin position="37"/>
        <end position="67"/>
    </location>
</feature>
<proteinExistence type="predicted"/>
<feature type="region of interest" description="Disordered" evidence="1">
    <location>
        <begin position="562"/>
        <end position="592"/>
    </location>
</feature>
<evidence type="ECO:0000313" key="4">
    <source>
        <dbReference type="Proteomes" id="UP000674318"/>
    </source>
</evidence>
<keyword evidence="2" id="KW-1133">Transmembrane helix</keyword>
<reference evidence="3 4" key="1">
    <citation type="submission" date="2021-02" db="EMBL/GenBank/DDBJ databases">
        <title>Porcisia hertigi Genome sequencing and assembly.</title>
        <authorList>
            <person name="Almutairi H."/>
            <person name="Gatherer D."/>
        </authorList>
    </citation>
    <scope>NUCLEOTIDE SEQUENCE [LARGE SCALE GENOMIC DNA]</scope>
    <source>
        <strain evidence="3 4">C119</strain>
    </source>
</reference>
<feature type="transmembrane region" description="Helical" evidence="2">
    <location>
        <begin position="329"/>
        <end position="348"/>
    </location>
</feature>
<dbReference type="RefSeq" id="XP_067754235.1">
    <property type="nucleotide sequence ID" value="XM_067898078.1"/>
</dbReference>
<dbReference type="OrthoDB" id="263665at2759"/>
<evidence type="ECO:0000256" key="1">
    <source>
        <dbReference type="SAM" id="MobiDB-lite"/>
    </source>
</evidence>
<dbReference type="AlphaFoldDB" id="A0A836II16"/>
<name>A0A836II16_9TRYP</name>